<keyword evidence="2" id="KW-1185">Reference proteome</keyword>
<dbReference type="AlphaFoldDB" id="A0A7K1Y759"/>
<dbReference type="EMBL" id="WVHT01000001">
    <property type="protein sequence ID" value="MXV49959.1"/>
    <property type="molecule type" value="Genomic_DNA"/>
</dbReference>
<comment type="caution">
    <text evidence="1">The sequence shown here is derived from an EMBL/GenBank/DDBJ whole genome shotgun (WGS) entry which is preliminary data.</text>
</comment>
<reference evidence="1 2" key="1">
    <citation type="submission" date="2019-11" db="EMBL/GenBank/DDBJ databases">
        <title>Pedobacter sp. HMF7647 Genome sequencing and assembly.</title>
        <authorList>
            <person name="Kang H."/>
            <person name="Kim H."/>
            <person name="Joh K."/>
        </authorList>
    </citation>
    <scope>NUCLEOTIDE SEQUENCE [LARGE SCALE GENOMIC DNA]</scope>
    <source>
        <strain evidence="1 2">HMF7647</strain>
    </source>
</reference>
<name>A0A7K1Y759_9SPHI</name>
<protein>
    <recommendedName>
        <fullName evidence="3">HTH domain-containing protein</fullName>
    </recommendedName>
</protein>
<accession>A0A7K1Y759</accession>
<gene>
    <name evidence="1" type="ORF">GS399_03170</name>
</gene>
<proteinExistence type="predicted"/>
<evidence type="ECO:0000313" key="1">
    <source>
        <dbReference type="EMBL" id="MXV49959.1"/>
    </source>
</evidence>
<sequence length="64" mass="7306">MSYQTGRKLDYLLDLVRKGRAQSPSQLAEVFGCSPGTAKRMIGKLRTVGHRIHFSKLLNRYILK</sequence>
<dbReference type="Proteomes" id="UP000466586">
    <property type="component" value="Unassembled WGS sequence"/>
</dbReference>
<dbReference type="InterPro" id="IPR036390">
    <property type="entry name" value="WH_DNA-bd_sf"/>
</dbReference>
<evidence type="ECO:0000313" key="2">
    <source>
        <dbReference type="Proteomes" id="UP000466586"/>
    </source>
</evidence>
<organism evidence="1 2">
    <name type="scientific">Hufsiella arboris</name>
    <dbReference type="NCBI Taxonomy" id="2695275"/>
    <lineage>
        <taxon>Bacteria</taxon>
        <taxon>Pseudomonadati</taxon>
        <taxon>Bacteroidota</taxon>
        <taxon>Sphingobacteriia</taxon>
        <taxon>Sphingobacteriales</taxon>
        <taxon>Sphingobacteriaceae</taxon>
        <taxon>Hufsiella</taxon>
    </lineage>
</organism>
<dbReference type="SUPFAM" id="SSF46785">
    <property type="entry name" value="Winged helix' DNA-binding domain"/>
    <property type="match status" value="1"/>
</dbReference>
<evidence type="ECO:0008006" key="3">
    <source>
        <dbReference type="Google" id="ProtNLM"/>
    </source>
</evidence>
<dbReference type="RefSeq" id="WP_160843120.1">
    <property type="nucleotide sequence ID" value="NZ_WVHT01000001.1"/>
</dbReference>